<accession>A0ABD2CSH8</accession>
<comment type="caution">
    <text evidence="1">The sequence shown here is derived from an EMBL/GenBank/DDBJ whole genome shotgun (WGS) entry which is preliminary data.</text>
</comment>
<organism evidence="1 2">
    <name type="scientific">Vespula maculifrons</name>
    <name type="common">Eastern yellow jacket</name>
    <name type="synonym">Wasp</name>
    <dbReference type="NCBI Taxonomy" id="7453"/>
    <lineage>
        <taxon>Eukaryota</taxon>
        <taxon>Metazoa</taxon>
        <taxon>Ecdysozoa</taxon>
        <taxon>Arthropoda</taxon>
        <taxon>Hexapoda</taxon>
        <taxon>Insecta</taxon>
        <taxon>Pterygota</taxon>
        <taxon>Neoptera</taxon>
        <taxon>Endopterygota</taxon>
        <taxon>Hymenoptera</taxon>
        <taxon>Apocrita</taxon>
        <taxon>Aculeata</taxon>
        <taxon>Vespoidea</taxon>
        <taxon>Vespidae</taxon>
        <taxon>Vespinae</taxon>
        <taxon>Vespula</taxon>
    </lineage>
</organism>
<keyword evidence="2" id="KW-1185">Reference proteome</keyword>
<proteinExistence type="predicted"/>
<evidence type="ECO:0000313" key="1">
    <source>
        <dbReference type="EMBL" id="KAL2748042.1"/>
    </source>
</evidence>
<dbReference type="AlphaFoldDB" id="A0ABD2CSH8"/>
<dbReference type="Proteomes" id="UP001607303">
    <property type="component" value="Unassembled WGS sequence"/>
</dbReference>
<reference evidence="1 2" key="1">
    <citation type="journal article" date="2024" name="Ann. Entomol. Soc. Am.">
        <title>Genomic analyses of the southern and eastern yellowjacket wasps (Hymenoptera: Vespidae) reveal evolutionary signatures of social life.</title>
        <authorList>
            <person name="Catto M.A."/>
            <person name="Caine P.B."/>
            <person name="Orr S.E."/>
            <person name="Hunt B.G."/>
            <person name="Goodisman M.A.D."/>
        </authorList>
    </citation>
    <scope>NUCLEOTIDE SEQUENCE [LARGE SCALE GENOMIC DNA]</scope>
    <source>
        <strain evidence="1">232</strain>
        <tissue evidence="1">Head and thorax</tissue>
    </source>
</reference>
<gene>
    <name evidence="1" type="ORF">V1477_003937</name>
</gene>
<protein>
    <submittedName>
        <fullName evidence="1">Apoptosis-inducing factor 3 isoform X1</fullName>
    </submittedName>
</protein>
<dbReference type="EMBL" id="JAYRBN010000034">
    <property type="protein sequence ID" value="KAL2748042.1"/>
    <property type="molecule type" value="Genomic_DNA"/>
</dbReference>
<evidence type="ECO:0000313" key="2">
    <source>
        <dbReference type="Proteomes" id="UP001607303"/>
    </source>
</evidence>
<sequence>MGLKHCKEFSSTDDYERERYKSTEKVTTVIGYDDKKNIYFKRSIAYTVDSTGPFTVCKVHIRIPIIAVSDWKYQDYFINDMG</sequence>
<name>A0ABD2CSH8_VESMC</name>